<dbReference type="GO" id="GO:0046920">
    <property type="term" value="F:alpha-(1-&gt;3)-fucosyltransferase activity"/>
    <property type="evidence" value="ECO:0000318"/>
    <property type="project" value="GO_Central"/>
</dbReference>
<reference evidence="14" key="3">
    <citation type="submission" date="2025-09" db="UniProtKB">
        <authorList>
            <consortium name="Ensembl"/>
        </authorList>
    </citation>
    <scope>IDENTIFICATION</scope>
</reference>
<keyword evidence="10" id="KW-0325">Glycoprotein</keyword>
<evidence type="ECO:0000256" key="6">
    <source>
        <dbReference type="ARBA" id="ARBA00022692"/>
    </source>
</evidence>
<comment type="subcellular location">
    <subcellularLocation>
        <location evidence="11">Golgi apparatus</location>
        <location evidence="11">Golgi stack membrane</location>
        <topology evidence="11">Single-pass type II membrane protein</topology>
    </subcellularLocation>
    <subcellularLocation>
        <location evidence="1">Membrane</location>
        <topology evidence="1">Single-pass membrane protein</topology>
    </subcellularLocation>
</comment>
<accession>H2XM68</accession>
<protein>
    <recommendedName>
        <fullName evidence="11">Fucosyltransferase</fullName>
        <ecNumber evidence="11">2.4.1.-</ecNumber>
    </recommendedName>
</protein>
<keyword evidence="11" id="KW-0333">Golgi apparatus</keyword>
<evidence type="ECO:0000256" key="1">
    <source>
        <dbReference type="ARBA" id="ARBA00004167"/>
    </source>
</evidence>
<proteinExistence type="inferred from homology"/>
<dbReference type="GeneTree" id="ENSGT00940000159014"/>
<evidence type="ECO:0000256" key="10">
    <source>
        <dbReference type="ARBA" id="ARBA00023180"/>
    </source>
</evidence>
<dbReference type="Gene3D" id="3.40.50.11660">
    <property type="entry name" value="Glycosyl transferase family 10, C-terminal domain"/>
    <property type="match status" value="1"/>
</dbReference>
<reference evidence="15" key="1">
    <citation type="journal article" date="2002" name="Science">
        <title>The draft genome of Ciona intestinalis: insights into chordate and vertebrate origins.</title>
        <authorList>
            <person name="Dehal P."/>
            <person name="Satou Y."/>
            <person name="Campbell R.K."/>
            <person name="Chapman J."/>
            <person name="Degnan B."/>
            <person name="De Tomaso A."/>
            <person name="Davidson B."/>
            <person name="Di Gregorio A."/>
            <person name="Gelpke M."/>
            <person name="Goodstein D.M."/>
            <person name="Harafuji N."/>
            <person name="Hastings K.E."/>
            <person name="Ho I."/>
            <person name="Hotta K."/>
            <person name="Huang W."/>
            <person name="Kawashima T."/>
            <person name="Lemaire P."/>
            <person name="Martinez D."/>
            <person name="Meinertzhagen I.A."/>
            <person name="Necula S."/>
            <person name="Nonaka M."/>
            <person name="Putnam N."/>
            <person name="Rash S."/>
            <person name="Saiga H."/>
            <person name="Satake M."/>
            <person name="Terry A."/>
            <person name="Yamada L."/>
            <person name="Wang H.G."/>
            <person name="Awazu S."/>
            <person name="Azumi K."/>
            <person name="Boore J."/>
            <person name="Branno M."/>
            <person name="Chin-Bow S."/>
            <person name="DeSantis R."/>
            <person name="Doyle S."/>
            <person name="Francino P."/>
            <person name="Keys D.N."/>
            <person name="Haga S."/>
            <person name="Hayashi H."/>
            <person name="Hino K."/>
            <person name="Imai K.S."/>
            <person name="Inaba K."/>
            <person name="Kano S."/>
            <person name="Kobayashi K."/>
            <person name="Kobayashi M."/>
            <person name="Lee B.I."/>
            <person name="Makabe K.W."/>
            <person name="Manohar C."/>
            <person name="Matassi G."/>
            <person name="Medina M."/>
            <person name="Mochizuki Y."/>
            <person name="Mount S."/>
            <person name="Morishita T."/>
            <person name="Miura S."/>
            <person name="Nakayama A."/>
            <person name="Nishizaka S."/>
            <person name="Nomoto H."/>
            <person name="Ohta F."/>
            <person name="Oishi K."/>
            <person name="Rigoutsos I."/>
            <person name="Sano M."/>
            <person name="Sasaki A."/>
            <person name="Sasakura Y."/>
            <person name="Shoguchi E."/>
            <person name="Shin-i T."/>
            <person name="Spagnuolo A."/>
            <person name="Stainier D."/>
            <person name="Suzuki M.M."/>
            <person name="Tassy O."/>
            <person name="Takatori N."/>
            <person name="Tokuoka M."/>
            <person name="Yagi K."/>
            <person name="Yoshizaki F."/>
            <person name="Wada S."/>
            <person name="Zhang C."/>
            <person name="Hyatt P.D."/>
            <person name="Larimer F."/>
            <person name="Detter C."/>
            <person name="Doggett N."/>
            <person name="Glavina T."/>
            <person name="Hawkins T."/>
            <person name="Richardson P."/>
            <person name="Lucas S."/>
            <person name="Kohara Y."/>
            <person name="Levine M."/>
            <person name="Satoh N."/>
            <person name="Rokhsar D.S."/>
        </authorList>
    </citation>
    <scope>NUCLEOTIDE SEQUENCE [LARGE SCALE GENOMIC DNA]</scope>
</reference>
<comment type="pathway">
    <text evidence="2">Protein modification; protein glycosylation.</text>
</comment>
<keyword evidence="7" id="KW-0735">Signal-anchor</keyword>
<keyword evidence="9" id="KW-0472">Membrane</keyword>
<dbReference type="UniPathway" id="UPA00378"/>
<evidence type="ECO:0000256" key="5">
    <source>
        <dbReference type="ARBA" id="ARBA00022679"/>
    </source>
</evidence>
<dbReference type="GO" id="GO:0032580">
    <property type="term" value="C:Golgi cisterna membrane"/>
    <property type="evidence" value="ECO:0007669"/>
    <property type="project" value="UniProtKB-SubCell"/>
</dbReference>
<name>H2XM68_CIOIN</name>
<comment type="similarity">
    <text evidence="3 11">Belongs to the glycosyltransferase 10 family.</text>
</comment>
<dbReference type="InParanoid" id="H2XM68"/>
<evidence type="ECO:0000256" key="3">
    <source>
        <dbReference type="ARBA" id="ARBA00008919"/>
    </source>
</evidence>
<evidence type="ECO:0000259" key="12">
    <source>
        <dbReference type="Pfam" id="PF00852"/>
    </source>
</evidence>
<dbReference type="FunFam" id="3.40.50.11660:FF:000007">
    <property type="entry name" value="alpha-(1,3)-fucosyltransferase 6-like"/>
    <property type="match status" value="1"/>
</dbReference>
<reference evidence="14" key="2">
    <citation type="submission" date="2025-08" db="UniProtKB">
        <authorList>
            <consortium name="Ensembl"/>
        </authorList>
    </citation>
    <scope>IDENTIFICATION</scope>
</reference>
<dbReference type="PANTHER" id="PTHR11929">
    <property type="entry name" value="ALPHA- 1,3 -FUCOSYLTRANSFERASE"/>
    <property type="match status" value="1"/>
</dbReference>
<dbReference type="Pfam" id="PF17039">
    <property type="entry name" value="Glyco_tran_10_N"/>
    <property type="match status" value="1"/>
</dbReference>
<dbReference type="SUPFAM" id="SSF53756">
    <property type="entry name" value="UDP-Glycosyltransferase/glycogen phosphorylase"/>
    <property type="match status" value="1"/>
</dbReference>
<dbReference type="InterPro" id="IPR001503">
    <property type="entry name" value="Glyco_trans_10"/>
</dbReference>
<keyword evidence="6 11" id="KW-0812">Transmembrane</keyword>
<dbReference type="AlphaFoldDB" id="H2XM68"/>
<keyword evidence="15" id="KW-1185">Reference proteome</keyword>
<evidence type="ECO:0000256" key="9">
    <source>
        <dbReference type="ARBA" id="ARBA00023136"/>
    </source>
</evidence>
<dbReference type="Proteomes" id="UP000008144">
    <property type="component" value="Unassembled WGS sequence"/>
</dbReference>
<dbReference type="Pfam" id="PF00852">
    <property type="entry name" value="Glyco_transf_10"/>
    <property type="match status" value="1"/>
</dbReference>
<keyword evidence="8" id="KW-1133">Transmembrane helix</keyword>
<evidence type="ECO:0000313" key="14">
    <source>
        <dbReference type="Ensembl" id="ENSCINP00000030750.1"/>
    </source>
</evidence>
<dbReference type="HOGENOM" id="CLU_032075_2_0_1"/>
<evidence type="ECO:0000256" key="8">
    <source>
        <dbReference type="ARBA" id="ARBA00022989"/>
    </source>
</evidence>
<feature type="domain" description="Fucosyltransferase N-terminal" evidence="13">
    <location>
        <begin position="22"/>
        <end position="106"/>
    </location>
</feature>
<keyword evidence="5 11" id="KW-0808">Transferase</keyword>
<evidence type="ECO:0000256" key="11">
    <source>
        <dbReference type="RuleBase" id="RU003832"/>
    </source>
</evidence>
<dbReference type="PANTHER" id="PTHR11929:SF145">
    <property type="entry name" value="ALPHA-(1,3)-FUCOSYLTRANSFERASE FUT-1"/>
    <property type="match status" value="1"/>
</dbReference>
<sequence>NTHRLPWKVLFYCVRILATSRKCGNCKIVKGVDPYTCDAIVFEFNKVNPDAKVFHRRRMDQIYVFFSAESTSSLRTSHKVSMLGFGNLFNLTMSYRTDSDIQTPYKKYHMGSPLTTADLEACLLQKVTFTFNLNRTDGLAIWISSNCGFTVGAEKRFKLVKKIKQTLGSKLKTRGLCSDNPREAKFKTTADFFNEIGRYKFYFAFENSYHCRDYITEKVWENAFLSGTVPVIWGPTKRDAEEILPPGSFIHLDDFHSTQELAKYLLYLDRNETAYREYFSWWFLNETEYVEKPVGLCKLCRMLHSNPITRKTIQYPEVLWYGQENRDCM</sequence>
<dbReference type="OMA" id="IWISSNC"/>
<keyword evidence="4 11" id="KW-0328">Glycosyltransferase</keyword>
<dbReference type="Ensembl" id="ENSCINT00000033159.1">
    <property type="protein sequence ID" value="ENSCINP00000030750.1"/>
    <property type="gene ID" value="ENSCING00000021647.1"/>
</dbReference>
<dbReference type="InterPro" id="IPR055270">
    <property type="entry name" value="Glyco_tran_10_C"/>
</dbReference>
<dbReference type="InterPro" id="IPR031481">
    <property type="entry name" value="Glyco_tran_10_N"/>
</dbReference>
<evidence type="ECO:0000256" key="7">
    <source>
        <dbReference type="ARBA" id="ARBA00022968"/>
    </source>
</evidence>
<dbReference type="InterPro" id="IPR038577">
    <property type="entry name" value="GT10-like_C_sf"/>
</dbReference>
<dbReference type="EC" id="2.4.1.-" evidence="11"/>
<evidence type="ECO:0000259" key="13">
    <source>
        <dbReference type="Pfam" id="PF17039"/>
    </source>
</evidence>
<evidence type="ECO:0000256" key="2">
    <source>
        <dbReference type="ARBA" id="ARBA00004922"/>
    </source>
</evidence>
<organism evidence="14 15">
    <name type="scientific">Ciona intestinalis</name>
    <name type="common">Transparent sea squirt</name>
    <name type="synonym">Ascidia intestinalis</name>
    <dbReference type="NCBI Taxonomy" id="7719"/>
    <lineage>
        <taxon>Eukaryota</taxon>
        <taxon>Metazoa</taxon>
        <taxon>Chordata</taxon>
        <taxon>Tunicata</taxon>
        <taxon>Ascidiacea</taxon>
        <taxon>Phlebobranchia</taxon>
        <taxon>Cionidae</taxon>
        <taxon>Ciona</taxon>
    </lineage>
</organism>
<feature type="domain" description="Fucosyltransferase C-terminal" evidence="12">
    <location>
        <begin position="137"/>
        <end position="313"/>
    </location>
</feature>
<evidence type="ECO:0000256" key="4">
    <source>
        <dbReference type="ARBA" id="ARBA00022676"/>
    </source>
</evidence>
<evidence type="ECO:0000313" key="15">
    <source>
        <dbReference type="Proteomes" id="UP000008144"/>
    </source>
</evidence>